<dbReference type="PANTHER" id="PTHR38030">
    <property type="entry name" value="PROTOPORPHYRINOGEN IX DEHYDROGENASE [MENAQUINONE]"/>
    <property type="match status" value="1"/>
</dbReference>
<dbReference type="AlphaFoldDB" id="A0A0W8FI23"/>
<feature type="domain" description="Flavodoxin-like" evidence="1">
    <location>
        <begin position="5"/>
        <end position="162"/>
    </location>
</feature>
<dbReference type="GO" id="GO:0006783">
    <property type="term" value="P:heme biosynthetic process"/>
    <property type="evidence" value="ECO:0007669"/>
    <property type="project" value="TreeGrafter"/>
</dbReference>
<dbReference type="GO" id="GO:0070819">
    <property type="term" value="F:menaquinone-dependent protoporphyrinogen oxidase activity"/>
    <property type="evidence" value="ECO:0007669"/>
    <property type="project" value="TreeGrafter"/>
</dbReference>
<dbReference type="PANTHER" id="PTHR38030:SF2">
    <property type="entry name" value="PROTOPORPHYRINOGEN IX DEHYDROGENASE [QUINONE]"/>
    <property type="match status" value="1"/>
</dbReference>
<organism evidence="2">
    <name type="scientific">hydrocarbon metagenome</name>
    <dbReference type="NCBI Taxonomy" id="938273"/>
    <lineage>
        <taxon>unclassified sequences</taxon>
        <taxon>metagenomes</taxon>
        <taxon>ecological metagenomes</taxon>
    </lineage>
</organism>
<sequence length="168" mass="18625">MNTKILVAYATRYGSTRDVAEAIGETLRDEGNAVDVMSVDDVTDLNPYQAAIIGAPIYMGKWLADAQVFVEKRQQALRRMPVAYFSVGLTMAEETPENRGKAEAALSQVRLLVEPVDVGSFAGKLEPDRLSLADRAIIALVRAKQGDFRDWDAIRRWACDLRQKLLPA</sequence>
<gene>
    <name evidence="2" type="ORF">ASZ90_009728</name>
</gene>
<dbReference type="InterPro" id="IPR008254">
    <property type="entry name" value="Flavodoxin/NO_synth"/>
</dbReference>
<dbReference type="EMBL" id="LNQE01001180">
    <property type="protein sequence ID" value="KUG20541.1"/>
    <property type="molecule type" value="Genomic_DNA"/>
</dbReference>
<proteinExistence type="predicted"/>
<accession>A0A0W8FI23</accession>
<protein>
    <submittedName>
        <fullName evidence="2">Flavodoxin</fullName>
    </submittedName>
</protein>
<dbReference type="InterPro" id="IPR026816">
    <property type="entry name" value="Flavodoxin_dom"/>
</dbReference>
<comment type="caution">
    <text evidence="2">The sequence shown here is derived from an EMBL/GenBank/DDBJ whole genome shotgun (WGS) entry which is preliminary data.</text>
</comment>
<dbReference type="PROSITE" id="PS50902">
    <property type="entry name" value="FLAVODOXIN_LIKE"/>
    <property type="match status" value="1"/>
</dbReference>
<dbReference type="Pfam" id="PF12724">
    <property type="entry name" value="Flavodoxin_5"/>
    <property type="match status" value="1"/>
</dbReference>
<name>A0A0W8FI23_9ZZZZ</name>
<dbReference type="InterPro" id="IPR029039">
    <property type="entry name" value="Flavoprotein-like_sf"/>
</dbReference>
<evidence type="ECO:0000313" key="2">
    <source>
        <dbReference type="EMBL" id="KUG20541.1"/>
    </source>
</evidence>
<evidence type="ECO:0000259" key="1">
    <source>
        <dbReference type="PROSITE" id="PS50902"/>
    </source>
</evidence>
<dbReference type="InterPro" id="IPR052200">
    <property type="entry name" value="Protoporphyrinogen_IX_DH"/>
</dbReference>
<dbReference type="SUPFAM" id="SSF52218">
    <property type="entry name" value="Flavoproteins"/>
    <property type="match status" value="1"/>
</dbReference>
<dbReference type="GO" id="GO:0010181">
    <property type="term" value="F:FMN binding"/>
    <property type="evidence" value="ECO:0007669"/>
    <property type="project" value="InterPro"/>
</dbReference>
<dbReference type="Gene3D" id="3.40.50.360">
    <property type="match status" value="1"/>
</dbReference>
<reference evidence="2" key="1">
    <citation type="journal article" date="2015" name="Proc. Natl. Acad. Sci. U.S.A.">
        <title>Networks of energetic and metabolic interactions define dynamics in microbial communities.</title>
        <authorList>
            <person name="Embree M."/>
            <person name="Liu J.K."/>
            <person name="Al-Bassam M.M."/>
            <person name="Zengler K."/>
        </authorList>
    </citation>
    <scope>NUCLEOTIDE SEQUENCE</scope>
</reference>